<evidence type="ECO:0000256" key="1">
    <source>
        <dbReference type="SAM" id="MobiDB-lite"/>
    </source>
</evidence>
<name>A0A147BCP7_IXORI</name>
<evidence type="ECO:0000313" key="2">
    <source>
        <dbReference type="EMBL" id="JAR88534.1"/>
    </source>
</evidence>
<proteinExistence type="predicted"/>
<protein>
    <submittedName>
        <fullName evidence="2">Putative secreted protein</fullName>
    </submittedName>
</protein>
<reference evidence="2" key="1">
    <citation type="journal article" date="2018" name="PLoS Negl. Trop. Dis.">
        <title>Sialome diversity of ticks revealed by RNAseq of single tick salivary glands.</title>
        <authorList>
            <person name="Perner J."/>
            <person name="Kropackova S."/>
            <person name="Kopacek P."/>
            <person name="Ribeiro J.M."/>
        </authorList>
    </citation>
    <scope>NUCLEOTIDE SEQUENCE</scope>
    <source>
        <strain evidence="2">Siblings of single egg batch collected in Ceske Budejovice</strain>
        <tissue evidence="2">Salivary glands</tissue>
    </source>
</reference>
<accession>A0A147BCP7</accession>
<organism evidence="2">
    <name type="scientific">Ixodes ricinus</name>
    <name type="common">Common tick</name>
    <name type="synonym">Acarus ricinus</name>
    <dbReference type="NCBI Taxonomy" id="34613"/>
    <lineage>
        <taxon>Eukaryota</taxon>
        <taxon>Metazoa</taxon>
        <taxon>Ecdysozoa</taxon>
        <taxon>Arthropoda</taxon>
        <taxon>Chelicerata</taxon>
        <taxon>Arachnida</taxon>
        <taxon>Acari</taxon>
        <taxon>Parasitiformes</taxon>
        <taxon>Ixodida</taxon>
        <taxon>Ixodoidea</taxon>
        <taxon>Ixodidae</taxon>
        <taxon>Ixodinae</taxon>
        <taxon>Ixodes</taxon>
    </lineage>
</organism>
<feature type="region of interest" description="Disordered" evidence="1">
    <location>
        <begin position="100"/>
        <end position="131"/>
    </location>
</feature>
<sequence length="131" mass="14050">MPPLARVLSFVRTVVFSVVDEATRGMSVQHREPRAFRVAVWDTLRMCVVVVRGATGINVRWPFLLGGGPLPAATTSVVGRSLVRGAPPCKELARSRMMTTTSCGPASSRWGHPVVVRSNDPVPSAGASRPM</sequence>
<dbReference type="AlphaFoldDB" id="A0A147BCP7"/>
<dbReference type="EMBL" id="GEGO01006870">
    <property type="protein sequence ID" value="JAR88534.1"/>
    <property type="molecule type" value="Transcribed_RNA"/>
</dbReference>